<evidence type="ECO:0000313" key="2">
    <source>
        <dbReference type="Proteomes" id="UP000465302"/>
    </source>
</evidence>
<sequence>MARLPIVNGDDGTWGDILNDYLLQAHKSDGLLKDNAVTSSALAPNSVTNAAIASDAAGPPDVPHR</sequence>
<organism evidence="1 2">
    <name type="scientific">Mycolicibacterium agri</name>
    <name type="common">Mycobacterium agri</name>
    <dbReference type="NCBI Taxonomy" id="36811"/>
    <lineage>
        <taxon>Bacteria</taxon>
        <taxon>Bacillati</taxon>
        <taxon>Actinomycetota</taxon>
        <taxon>Actinomycetes</taxon>
        <taxon>Mycobacteriales</taxon>
        <taxon>Mycobacteriaceae</taxon>
        <taxon>Mycolicibacterium</taxon>
    </lineage>
</organism>
<dbReference type="Proteomes" id="UP000465302">
    <property type="component" value="Unassembled WGS sequence"/>
</dbReference>
<dbReference type="EMBL" id="BLKS01000001">
    <property type="protein sequence ID" value="GFG50157.1"/>
    <property type="molecule type" value="Genomic_DNA"/>
</dbReference>
<proteinExistence type="predicted"/>
<gene>
    <name evidence="1" type="ORF">MAGR_15980</name>
</gene>
<protein>
    <submittedName>
        <fullName evidence="1">Uncharacterized protein</fullName>
    </submittedName>
</protein>
<evidence type="ECO:0000313" key="1">
    <source>
        <dbReference type="EMBL" id="GFG50157.1"/>
    </source>
</evidence>
<reference evidence="1 2" key="1">
    <citation type="journal article" date="2019" name="Emerg. Microbes Infect.">
        <title>Comprehensive subspecies identification of 175 nontuberculous mycobacteria species based on 7547 genomic profiles.</title>
        <authorList>
            <person name="Matsumoto Y."/>
            <person name="Kinjo T."/>
            <person name="Motooka D."/>
            <person name="Nabeya D."/>
            <person name="Jung N."/>
            <person name="Uechi K."/>
            <person name="Horii T."/>
            <person name="Iida T."/>
            <person name="Fujita J."/>
            <person name="Nakamura S."/>
        </authorList>
    </citation>
    <scope>NUCLEOTIDE SEQUENCE [LARGE SCALE GENOMIC DNA]</scope>
    <source>
        <strain evidence="1 2">JCM 6377</strain>
    </source>
</reference>
<dbReference type="AlphaFoldDB" id="A0A7I9VYM0"/>
<name>A0A7I9VYM0_MYCAG</name>
<comment type="caution">
    <text evidence="1">The sequence shown here is derived from an EMBL/GenBank/DDBJ whole genome shotgun (WGS) entry which is preliminary data.</text>
</comment>
<accession>A0A7I9VYM0</accession>